<dbReference type="InterPro" id="IPR036884">
    <property type="entry name" value="2Fe-2S-bd_dom_sf"/>
</dbReference>
<feature type="domain" description="FAD-binding PCMH-type" evidence="7">
    <location>
        <begin position="195"/>
        <end position="369"/>
    </location>
</feature>
<dbReference type="GO" id="GO:0004854">
    <property type="term" value="F:xanthine dehydrogenase activity"/>
    <property type="evidence" value="ECO:0007669"/>
    <property type="project" value="UniProtKB-EC"/>
</dbReference>
<dbReference type="Gene3D" id="3.30.390.50">
    <property type="entry name" value="CO dehydrogenase flavoprotein, C-terminal domain"/>
    <property type="match status" value="1"/>
</dbReference>
<dbReference type="KEGG" id="upv:EJN92_07540"/>
<dbReference type="InterPro" id="IPR036010">
    <property type="entry name" value="2Fe-2S_ferredoxin-like_sf"/>
</dbReference>
<dbReference type="Pfam" id="PF03450">
    <property type="entry name" value="CO_deh_flav_C"/>
    <property type="match status" value="1"/>
</dbReference>
<dbReference type="OrthoDB" id="9179439at2"/>
<dbReference type="GO" id="GO:0051537">
    <property type="term" value="F:2 iron, 2 sulfur cluster binding"/>
    <property type="evidence" value="ECO:0007669"/>
    <property type="project" value="InterPro"/>
</dbReference>
<evidence type="ECO:0000259" key="6">
    <source>
        <dbReference type="PROSITE" id="PS51085"/>
    </source>
</evidence>
<dbReference type="InterPro" id="IPR002346">
    <property type="entry name" value="Mopterin_DH_FAD-bd"/>
</dbReference>
<dbReference type="NCBIfam" id="TIGR02963">
    <property type="entry name" value="xanthine_xdhA"/>
    <property type="match status" value="1"/>
</dbReference>
<dbReference type="InterPro" id="IPR016166">
    <property type="entry name" value="FAD-bd_PCMH"/>
</dbReference>
<dbReference type="InterPro" id="IPR016169">
    <property type="entry name" value="FAD-bd_PCMH_sub2"/>
</dbReference>
<dbReference type="Gene3D" id="3.30.43.10">
    <property type="entry name" value="Uridine Diphospho-n-acetylenolpyruvylglucosamine Reductase, domain 2"/>
    <property type="match status" value="1"/>
</dbReference>
<dbReference type="Gene3D" id="3.30.465.10">
    <property type="match status" value="1"/>
</dbReference>
<dbReference type="Pfam" id="PF00111">
    <property type="entry name" value="Fer2"/>
    <property type="match status" value="1"/>
</dbReference>
<dbReference type="AlphaFoldDB" id="A0A3Q9BRA6"/>
<feature type="domain" description="2Fe-2S ferredoxin-type" evidence="6">
    <location>
        <begin position="3"/>
        <end position="88"/>
    </location>
</feature>
<evidence type="ECO:0000313" key="8">
    <source>
        <dbReference type="EMBL" id="AZP11865.1"/>
    </source>
</evidence>
<dbReference type="PROSITE" id="PS00197">
    <property type="entry name" value="2FE2S_FER_1"/>
    <property type="match status" value="1"/>
</dbReference>
<dbReference type="Gene3D" id="3.10.20.30">
    <property type="match status" value="1"/>
</dbReference>
<dbReference type="Pfam" id="PF00941">
    <property type="entry name" value="FAD_binding_5"/>
    <property type="match status" value="1"/>
</dbReference>
<dbReference type="PROSITE" id="PS51387">
    <property type="entry name" value="FAD_PCMH"/>
    <property type="match status" value="1"/>
</dbReference>
<dbReference type="PANTHER" id="PTHR45444:SF3">
    <property type="entry name" value="XANTHINE DEHYDROGENASE"/>
    <property type="match status" value="1"/>
</dbReference>
<dbReference type="Pfam" id="PF01799">
    <property type="entry name" value="Fer2_2"/>
    <property type="match status" value="1"/>
</dbReference>
<dbReference type="Gene3D" id="1.10.150.120">
    <property type="entry name" value="[2Fe-2S]-binding domain"/>
    <property type="match status" value="1"/>
</dbReference>
<dbReference type="CDD" id="cd00207">
    <property type="entry name" value="fer2"/>
    <property type="match status" value="1"/>
</dbReference>
<dbReference type="GO" id="GO:0071949">
    <property type="term" value="F:FAD binding"/>
    <property type="evidence" value="ECO:0007669"/>
    <property type="project" value="InterPro"/>
</dbReference>
<dbReference type="PROSITE" id="PS51085">
    <property type="entry name" value="2FE2S_FER_2"/>
    <property type="match status" value="1"/>
</dbReference>
<dbReference type="InterPro" id="IPR006058">
    <property type="entry name" value="2Fe2S_fd_BS"/>
</dbReference>
<dbReference type="InterPro" id="IPR036318">
    <property type="entry name" value="FAD-bd_PCMH-like_sf"/>
</dbReference>
<dbReference type="Proteomes" id="UP000275663">
    <property type="component" value="Chromosome"/>
</dbReference>
<keyword evidence="4 8" id="KW-0560">Oxidoreductase</keyword>
<proteinExistence type="predicted"/>
<keyword evidence="1" id="KW-0285">Flavoprotein</keyword>
<dbReference type="SUPFAM" id="SSF54292">
    <property type="entry name" value="2Fe-2S ferredoxin-like"/>
    <property type="match status" value="1"/>
</dbReference>
<protein>
    <submittedName>
        <fullName evidence="8">Xanthine dehydrogenase small subunit</fullName>
        <ecNumber evidence="8">1.17.1.4</ecNumber>
    </submittedName>
</protein>
<gene>
    <name evidence="8" type="primary">xdhA</name>
    <name evidence="8" type="ORF">EJN92_07540</name>
</gene>
<dbReference type="GO" id="GO:0005506">
    <property type="term" value="F:iron ion binding"/>
    <property type="evidence" value="ECO:0007669"/>
    <property type="project" value="InterPro"/>
</dbReference>
<evidence type="ECO:0000256" key="4">
    <source>
        <dbReference type="ARBA" id="ARBA00023002"/>
    </source>
</evidence>
<dbReference type="InterPro" id="IPR036683">
    <property type="entry name" value="CO_DH_flav_C_dom_sf"/>
</dbReference>
<evidence type="ECO:0000256" key="3">
    <source>
        <dbReference type="ARBA" id="ARBA00022827"/>
    </source>
</evidence>
<dbReference type="InterPro" id="IPR002888">
    <property type="entry name" value="2Fe-2S-bd"/>
</dbReference>
<reference evidence="8 9" key="1">
    <citation type="journal article" date="2011" name="Int. J. Syst. Evol. Microbiol.">
        <title>Description of Undibacterium oligocarboniphilum sp. nov., isolated from purified water, and Undibacterium pigrum strain CCUG 49012 as the type strain of Undibacterium parvum sp. nov., and emended descriptions of the genus Undibacterium and the species Undibacterium pigrum.</title>
        <authorList>
            <person name="Eder W."/>
            <person name="Wanner G."/>
            <person name="Ludwig W."/>
            <person name="Busse H.J."/>
            <person name="Ziemke-Kageler F."/>
            <person name="Lang E."/>
        </authorList>
    </citation>
    <scope>NUCLEOTIDE SEQUENCE [LARGE SCALE GENOMIC DNA]</scope>
    <source>
        <strain evidence="8 9">DSM 23061</strain>
    </source>
</reference>
<dbReference type="InterPro" id="IPR016167">
    <property type="entry name" value="FAD-bd_PCMH_sub1"/>
</dbReference>
<dbReference type="EC" id="1.17.1.4" evidence="8"/>
<dbReference type="SUPFAM" id="SSF47741">
    <property type="entry name" value="CO dehydrogenase ISP C-domain like"/>
    <property type="match status" value="1"/>
</dbReference>
<dbReference type="PIRSF" id="PIRSF036557">
    <property type="entry name" value="XdhA_RC"/>
    <property type="match status" value="1"/>
</dbReference>
<dbReference type="PANTHER" id="PTHR45444">
    <property type="entry name" value="XANTHINE DEHYDROGENASE"/>
    <property type="match status" value="1"/>
</dbReference>
<keyword evidence="3" id="KW-0274">FAD</keyword>
<keyword evidence="5" id="KW-0408">Iron</keyword>
<evidence type="ECO:0000313" key="9">
    <source>
        <dbReference type="Proteomes" id="UP000275663"/>
    </source>
</evidence>
<evidence type="ECO:0000259" key="7">
    <source>
        <dbReference type="PROSITE" id="PS51387"/>
    </source>
</evidence>
<dbReference type="SUPFAM" id="SSF55447">
    <property type="entry name" value="CO dehydrogenase flavoprotein C-terminal domain-like"/>
    <property type="match status" value="1"/>
</dbReference>
<evidence type="ECO:0000256" key="2">
    <source>
        <dbReference type="ARBA" id="ARBA00022723"/>
    </source>
</evidence>
<dbReference type="SMART" id="SM01092">
    <property type="entry name" value="CO_deh_flav_C"/>
    <property type="match status" value="1"/>
</dbReference>
<accession>A0A3Q9BRA6</accession>
<keyword evidence="9" id="KW-1185">Reference proteome</keyword>
<dbReference type="RefSeq" id="WP_126127247.1">
    <property type="nucleotide sequence ID" value="NZ_CP034464.1"/>
</dbReference>
<dbReference type="InterPro" id="IPR005107">
    <property type="entry name" value="CO_DH_flav_C"/>
</dbReference>
<evidence type="ECO:0000256" key="1">
    <source>
        <dbReference type="ARBA" id="ARBA00022630"/>
    </source>
</evidence>
<dbReference type="InterPro" id="IPR001041">
    <property type="entry name" value="2Fe-2S_ferredoxin-type"/>
</dbReference>
<dbReference type="InterPro" id="IPR012675">
    <property type="entry name" value="Beta-grasp_dom_sf"/>
</dbReference>
<dbReference type="InterPro" id="IPR012175">
    <property type="entry name" value="Xanth_DH_ssu_bac"/>
</dbReference>
<organism evidence="8 9">
    <name type="scientific">Undibacterium parvum</name>
    <dbReference type="NCBI Taxonomy" id="401471"/>
    <lineage>
        <taxon>Bacteria</taxon>
        <taxon>Pseudomonadati</taxon>
        <taxon>Pseudomonadota</taxon>
        <taxon>Betaproteobacteria</taxon>
        <taxon>Burkholderiales</taxon>
        <taxon>Oxalobacteraceae</taxon>
        <taxon>Undibacterium</taxon>
    </lineage>
</organism>
<name>A0A3Q9BRA6_9BURK</name>
<sequence length="492" mass="54537">MSEPIRFYFQGQIQQVDDIAPTQTILQHLREDRHCSGTKEGCAEGDCGACTVVIGELKDGKLEMKSVNSCIQFMPTLDGKALFTVEDLKQPNGDMHPVQQALVECHGSQCGFCTPGFAMSLWSLYLKKDGEQTQKSAPCRKEIDETLSGNLCRCTGYRPIIDAAKRMGELAAVSFDQAALTASLQSLQRSEMFRYQQAGQTFYAPRTIAQLVAIRAAKPKACILSGSTDVGLWVTKQMRDLGDIIYIREVAELKTITQAHGMLEIAAGVNLNDAYQAVCRHYPEQLTEMWQRFASQPIRNTGTLGGSVANGSPIGDSAPWLIALGAEIVLRGIHGQRVLLLENFYLDYMKKDMQPDEFVEALRIPMPREHLQFRTYKLAKRYDQDISAVCAAFAITLDGDIVRDAHIAYGGMAATSKRAPQAEAALNGQPWNEANLQKAMTLLAQDYTPLSDMRASAQYRMQTAQNLMRRFWLETRIDAPLALKSLSAFANA</sequence>
<evidence type="ECO:0000256" key="5">
    <source>
        <dbReference type="ARBA" id="ARBA00023004"/>
    </source>
</evidence>
<dbReference type="InterPro" id="IPR016208">
    <property type="entry name" value="Ald_Oxase/xanthine_DH-like"/>
</dbReference>
<dbReference type="EMBL" id="CP034464">
    <property type="protein sequence ID" value="AZP11865.1"/>
    <property type="molecule type" value="Genomic_DNA"/>
</dbReference>
<keyword evidence="2" id="KW-0479">Metal-binding</keyword>
<dbReference type="InterPro" id="IPR014307">
    <property type="entry name" value="Xanthine_DH_ssu"/>
</dbReference>
<dbReference type="SUPFAM" id="SSF56176">
    <property type="entry name" value="FAD-binding/transporter-associated domain-like"/>
    <property type="match status" value="1"/>
</dbReference>